<keyword evidence="2" id="KW-0732">Signal</keyword>
<feature type="compositionally biased region" description="Polar residues" evidence="1">
    <location>
        <begin position="559"/>
        <end position="571"/>
    </location>
</feature>
<feature type="region of interest" description="Disordered" evidence="1">
    <location>
        <begin position="526"/>
        <end position="592"/>
    </location>
</feature>
<dbReference type="PANTHER" id="PTHR38081:SF1">
    <property type="entry name" value="WAP DOMAIN-CONTAINING PROTEIN"/>
    <property type="match status" value="1"/>
</dbReference>
<feature type="chain" id="PRO_5044791983" evidence="2">
    <location>
        <begin position="20"/>
        <end position="1177"/>
    </location>
</feature>
<keyword evidence="4" id="KW-1185">Reference proteome</keyword>
<evidence type="ECO:0000313" key="4">
    <source>
        <dbReference type="Proteomes" id="UP001516023"/>
    </source>
</evidence>
<feature type="compositionally biased region" description="Low complexity" evidence="1">
    <location>
        <begin position="604"/>
        <end position="618"/>
    </location>
</feature>
<feature type="compositionally biased region" description="Polar residues" evidence="1">
    <location>
        <begin position="649"/>
        <end position="668"/>
    </location>
</feature>
<reference evidence="3 4" key="1">
    <citation type="journal article" date="2020" name="G3 (Bethesda)">
        <title>Improved Reference Genome for Cyclotella cryptica CCMP332, a Model for Cell Wall Morphogenesis, Salinity Adaptation, and Lipid Production in Diatoms (Bacillariophyta).</title>
        <authorList>
            <person name="Roberts W.R."/>
            <person name="Downey K.M."/>
            <person name="Ruck E.C."/>
            <person name="Traller J.C."/>
            <person name="Alverson A.J."/>
        </authorList>
    </citation>
    <scope>NUCLEOTIDE SEQUENCE [LARGE SCALE GENOMIC DNA]</scope>
    <source>
        <strain evidence="3 4">CCMP332</strain>
    </source>
</reference>
<feature type="compositionally biased region" description="Pro residues" evidence="1">
    <location>
        <begin position="574"/>
        <end position="587"/>
    </location>
</feature>
<proteinExistence type="predicted"/>
<feature type="compositionally biased region" description="Polar residues" evidence="1">
    <location>
        <begin position="624"/>
        <end position="642"/>
    </location>
</feature>
<comment type="caution">
    <text evidence="3">The sequence shown here is derived from an EMBL/GenBank/DDBJ whole genome shotgun (WGS) entry which is preliminary data.</text>
</comment>
<feature type="region of interest" description="Disordered" evidence="1">
    <location>
        <begin position="604"/>
        <end position="697"/>
    </location>
</feature>
<feature type="compositionally biased region" description="Polar residues" evidence="1">
    <location>
        <begin position="526"/>
        <end position="535"/>
    </location>
</feature>
<organism evidence="3 4">
    <name type="scientific">Cyclotella cryptica</name>
    <dbReference type="NCBI Taxonomy" id="29204"/>
    <lineage>
        <taxon>Eukaryota</taxon>
        <taxon>Sar</taxon>
        <taxon>Stramenopiles</taxon>
        <taxon>Ochrophyta</taxon>
        <taxon>Bacillariophyta</taxon>
        <taxon>Coscinodiscophyceae</taxon>
        <taxon>Thalassiosirophycidae</taxon>
        <taxon>Stephanodiscales</taxon>
        <taxon>Stephanodiscaceae</taxon>
        <taxon>Cyclotella</taxon>
    </lineage>
</organism>
<feature type="compositionally biased region" description="Polar residues" evidence="1">
    <location>
        <begin position="685"/>
        <end position="695"/>
    </location>
</feature>
<dbReference type="Proteomes" id="UP001516023">
    <property type="component" value="Unassembled WGS sequence"/>
</dbReference>
<sequence>MILSTSPLLLLLTLTPTTSQTQDRFTAHPSSPSTTTILAEQYLSTLSYTSPLTINSDVPVTLQKYSDTSTSFLMGQEPVPSNYGMVVVTSDCTTDETSVLPQITVSENGEVIDVLVGVSEEEGANNMSFLPDTTRYAAFWSYVFGFCGFNYFGTTTTAVNVVSLGGETASPVSSPRVTIPTASPTENATFVTNADPTNVSAAVDWNAYKECGFDCCANSDCGGGCCIEGQCQSNSNGTLELCADPPLPPPEGVACGAMAYKNFQADGNCPGSTSSTASAAFTTVAGATGTTAAATVTNATIDGVGSSISTTAAAINELTTTAAAVATSSGVPNPCVEGKCPNPDGQCVTMVMCFVDPCQMNNGGCPEGVECISNYCGGCNAICVGGNSSSIETTPAATTTASASTIAAVATTASASTTAAVTTIAATTGTTSTPSPTVSLTSVSTNDTSSLTAINETSAPTASVTANNDTNPCVQGQCLNLAGQCAQEVTCLTPPCDTIQCAPFQECVANLCGDCLAVCVGRETGSPTLDPSSKPTPFPSEVLVTPDPTMGPKPVPAVTETNTPGAASSGQSSNPPPTNVQPTPNNPTNPVVVVVNVPSPTVVVPAPSNNNSPPLSTTAATEPASDTTAFSLGSGTSPSPMSSDILDTFDNTSGTDVLDTPSPSSNLGDGTIRPSLAATPWPTGGDNTTGTNSPAPSVAAGIKRESIAAIEEGSSSSGFATRYSFNIRMAVTLLAVLVATLVLPGREGASFSVGKVFVAAVAVSSLFSRSDKNGNVRRSAKERSPVFPMRKLQATCTYNVEILYDGCTKNVQVNAPAARVIDVVLEDYTSETNAEDECQTDYTANLTFPVSTSTVDVDLSSNNTVAAYDYSDWQCQRAIEGRPFIDVTGKGIQALPMLVESCAGEMNAAWSREVATGSAEAAPRNVTHHNQVMLGNEWTQRALGEHASIASFSAFSIALMTNQAPSTLVEDALKAGLDEVRHARTSFEIASRLLGKNVEPSSLPESKHDFGQDLTALALAVAREGCVDETLSAFAAAAEVENINMFLEDEVGTSKYANVELDVLRWISSELKTIAMDESYHSALAWRTLKWVCSVNLEACSAVQREVFDASKLEMRFQQRSEGNASFASLLKREWERIHDAHKMSPSPVGCASTVEYSSNEPLISTLTEIVLHASLC</sequence>
<feature type="signal peptide" evidence="2">
    <location>
        <begin position="1"/>
        <end position="19"/>
    </location>
</feature>
<dbReference type="PANTHER" id="PTHR38081">
    <property type="entry name" value="WAP DOMAIN-CONTAINING PROTEIN"/>
    <property type="match status" value="1"/>
</dbReference>
<dbReference type="AlphaFoldDB" id="A0ABD3QEA7"/>
<evidence type="ECO:0000256" key="2">
    <source>
        <dbReference type="SAM" id="SignalP"/>
    </source>
</evidence>
<evidence type="ECO:0000256" key="1">
    <source>
        <dbReference type="SAM" id="MobiDB-lite"/>
    </source>
</evidence>
<gene>
    <name evidence="3" type="ORF">HJC23_000182</name>
</gene>
<name>A0ABD3QEA7_9STRA</name>
<evidence type="ECO:0000313" key="3">
    <source>
        <dbReference type="EMBL" id="KAL3798268.1"/>
    </source>
</evidence>
<dbReference type="EMBL" id="JABMIG020000047">
    <property type="protein sequence ID" value="KAL3798268.1"/>
    <property type="molecule type" value="Genomic_DNA"/>
</dbReference>
<protein>
    <submittedName>
        <fullName evidence="3">Uncharacterized protein</fullName>
    </submittedName>
</protein>
<accession>A0ABD3QEA7</accession>